<dbReference type="KEGG" id="msx:AU14_18690"/>
<evidence type="ECO:0000313" key="2">
    <source>
        <dbReference type="Proteomes" id="UP000061489"/>
    </source>
</evidence>
<dbReference type="Proteomes" id="UP000061489">
    <property type="component" value="Chromosome"/>
</dbReference>
<name>W5YM83_9GAMM</name>
<proteinExistence type="predicted"/>
<keyword evidence="2" id="KW-1185">Reference proteome</keyword>
<dbReference type="EMBL" id="CP007151">
    <property type="protein sequence ID" value="AHI30317.1"/>
    <property type="molecule type" value="Genomic_DNA"/>
</dbReference>
<reference evidence="1 2" key="1">
    <citation type="journal article" date="2014" name="Genome Announc.">
        <title>Draft Genome Sequences of Marinobacter similis A3d10T and Marinobacter salarius R9SW1T.</title>
        <authorList>
            <person name="Ivanova E.P."/>
            <person name="Ng H.J."/>
            <person name="Webb H.K."/>
            <person name="Feng G."/>
            <person name="Oshima K."/>
            <person name="Hattori M."/>
            <person name="Ohkuma M."/>
            <person name="Sergeev A.F."/>
            <person name="Mikhailov V.V."/>
            <person name="Crawford R.J."/>
            <person name="Sawabe T."/>
        </authorList>
    </citation>
    <scope>NUCLEOTIDE SEQUENCE [LARGE SCALE GENOMIC DNA]</scope>
    <source>
        <strain evidence="1 2">A3d10</strain>
    </source>
</reference>
<dbReference type="HOGENOM" id="CLU_3357017_0_0_6"/>
<gene>
    <name evidence="1" type="ORF">AU14_18690</name>
</gene>
<organism evidence="1 2">
    <name type="scientific">Marinobacter similis</name>
    <dbReference type="NCBI Taxonomy" id="1420916"/>
    <lineage>
        <taxon>Bacteria</taxon>
        <taxon>Pseudomonadati</taxon>
        <taxon>Pseudomonadota</taxon>
        <taxon>Gammaproteobacteria</taxon>
        <taxon>Pseudomonadales</taxon>
        <taxon>Marinobacteraceae</taxon>
        <taxon>Marinobacter</taxon>
    </lineage>
</organism>
<protein>
    <submittedName>
        <fullName evidence="1">Uncharacterized protein</fullName>
    </submittedName>
</protein>
<accession>W5YM83</accession>
<evidence type="ECO:0000313" key="1">
    <source>
        <dbReference type="EMBL" id="AHI30317.1"/>
    </source>
</evidence>
<sequence>MNRAIPVLLNEVSILAFRRIQDTFPLPIPVQLIKML</sequence>
<dbReference type="AlphaFoldDB" id="W5YM83"/>